<dbReference type="Gene3D" id="2.70.220.10">
    <property type="entry name" value="Ganglioside GM2 activator"/>
    <property type="match status" value="1"/>
</dbReference>
<keyword evidence="3" id="KW-1185">Reference proteome</keyword>
<dbReference type="VEuPathDB" id="VectorBase:LOC119165741"/>
<sequence>MFLPIFFEDNEIFVISILSLYHLCDGNSTMEEEVTKAWNNTCPIPVGKYPVNMTLDLAKNKYLTSGNTMKTFNFTFKDGGNVTGFVSFPVDIPPMAGSFASALTALHASWILTVSLLHCDKPSGAVASSSTTVTANFGSSQHTDKETLYLANVVVDNATVNMVMSVNYSIEFTRKLMGYPYVEIVMSVANGPHIPCIDYIGSCAYSLCNARNSMEVQIGSPWGNECPPPQGLFTGHFSHKLSTTAWNTLKDRAVIVRVNVVEDDDLIGCFRVSATDYRSAPNESVLNDVPVITSLDEEEALRKKGATVLDCQGFDPPVRNKAYISFFHVNVLSERFTDPYRNISVYLNLTQYLRKNPLLHFYVTDMETFSYQCWNRRSWTPPQCQDVPSCLRPKSMILVFTVLAACCAVSVRAGAVAPLVAPAPAVAAPVLAAPAPVLAAPSAVSYQYSHKVHHPVVAAYPYVAPLPYIADSVDRWGGRFMNLIGELRQAVEIGVAGRREDEADWLRKALEEELAKQR</sequence>
<protein>
    <submittedName>
        <fullName evidence="2">Uncharacterized protein</fullName>
    </submittedName>
</protein>
<comment type="caution">
    <text evidence="2">The sequence shown here is derived from an EMBL/GenBank/DDBJ whole genome shotgun (WGS) entry which is preliminary data.</text>
</comment>
<dbReference type="InterPro" id="IPR036846">
    <property type="entry name" value="GM2-AP_sf"/>
</dbReference>
<dbReference type="Proteomes" id="UP000821866">
    <property type="component" value="Chromosome 3"/>
</dbReference>
<dbReference type="EMBL" id="JABSTU010000005">
    <property type="protein sequence ID" value="KAH8029724.1"/>
    <property type="molecule type" value="Genomic_DNA"/>
</dbReference>
<dbReference type="AlphaFoldDB" id="A0A9J6E5V2"/>
<accession>A0A9J6E5V2</accession>
<evidence type="ECO:0000313" key="2">
    <source>
        <dbReference type="EMBL" id="KAH8029724.1"/>
    </source>
</evidence>
<proteinExistence type="predicted"/>
<evidence type="ECO:0000256" key="1">
    <source>
        <dbReference type="ARBA" id="ARBA00022729"/>
    </source>
</evidence>
<reference evidence="2" key="2">
    <citation type="submission" date="2021-09" db="EMBL/GenBank/DDBJ databases">
        <authorList>
            <person name="Jia N."/>
            <person name="Wang J."/>
            <person name="Shi W."/>
            <person name="Du L."/>
            <person name="Sun Y."/>
            <person name="Zhan W."/>
            <person name="Jiang J."/>
            <person name="Wang Q."/>
            <person name="Zhang B."/>
            <person name="Ji P."/>
            <person name="Sakyi L.B."/>
            <person name="Cui X."/>
            <person name="Yuan T."/>
            <person name="Jiang B."/>
            <person name="Yang W."/>
            <person name="Lam T.T.-Y."/>
            <person name="Chang Q."/>
            <person name="Ding S."/>
            <person name="Wang X."/>
            <person name="Zhu J."/>
            <person name="Ruan X."/>
            <person name="Zhao L."/>
            <person name="Wei J."/>
            <person name="Que T."/>
            <person name="Du C."/>
            <person name="Cheng J."/>
            <person name="Dai P."/>
            <person name="Han X."/>
            <person name="Huang E."/>
            <person name="Gao Y."/>
            <person name="Liu J."/>
            <person name="Shao H."/>
            <person name="Ye R."/>
            <person name="Li L."/>
            <person name="Wei W."/>
            <person name="Wang X."/>
            <person name="Wang C."/>
            <person name="Huo Q."/>
            <person name="Li W."/>
            <person name="Guo W."/>
            <person name="Chen H."/>
            <person name="Chen S."/>
            <person name="Zhou L."/>
            <person name="Zhou L."/>
            <person name="Ni X."/>
            <person name="Tian J."/>
            <person name="Zhou Y."/>
            <person name="Sheng Y."/>
            <person name="Liu T."/>
            <person name="Pan Y."/>
            <person name="Xia L."/>
            <person name="Li J."/>
            <person name="Zhao F."/>
            <person name="Cao W."/>
        </authorList>
    </citation>
    <scope>NUCLEOTIDE SEQUENCE</scope>
    <source>
        <strain evidence="2">Rmic-2018</strain>
        <tissue evidence="2">Larvae</tissue>
    </source>
</reference>
<gene>
    <name evidence="2" type="ORF">HPB51_003559</name>
</gene>
<evidence type="ECO:0000313" key="3">
    <source>
        <dbReference type="Proteomes" id="UP000821866"/>
    </source>
</evidence>
<name>A0A9J6E5V2_RHIMP</name>
<organism evidence="2 3">
    <name type="scientific">Rhipicephalus microplus</name>
    <name type="common">Cattle tick</name>
    <name type="synonym">Boophilus microplus</name>
    <dbReference type="NCBI Taxonomy" id="6941"/>
    <lineage>
        <taxon>Eukaryota</taxon>
        <taxon>Metazoa</taxon>
        <taxon>Ecdysozoa</taxon>
        <taxon>Arthropoda</taxon>
        <taxon>Chelicerata</taxon>
        <taxon>Arachnida</taxon>
        <taxon>Acari</taxon>
        <taxon>Parasitiformes</taxon>
        <taxon>Ixodida</taxon>
        <taxon>Ixodoidea</taxon>
        <taxon>Ixodidae</taxon>
        <taxon>Rhipicephalinae</taxon>
        <taxon>Rhipicephalus</taxon>
        <taxon>Boophilus</taxon>
    </lineage>
</organism>
<reference evidence="2" key="1">
    <citation type="journal article" date="2020" name="Cell">
        <title>Large-Scale Comparative Analyses of Tick Genomes Elucidate Their Genetic Diversity and Vector Capacities.</title>
        <authorList>
            <consortium name="Tick Genome and Microbiome Consortium (TIGMIC)"/>
            <person name="Jia N."/>
            <person name="Wang J."/>
            <person name="Shi W."/>
            <person name="Du L."/>
            <person name="Sun Y."/>
            <person name="Zhan W."/>
            <person name="Jiang J.F."/>
            <person name="Wang Q."/>
            <person name="Zhang B."/>
            <person name="Ji P."/>
            <person name="Bell-Sakyi L."/>
            <person name="Cui X.M."/>
            <person name="Yuan T.T."/>
            <person name="Jiang B.G."/>
            <person name="Yang W.F."/>
            <person name="Lam T.T."/>
            <person name="Chang Q.C."/>
            <person name="Ding S.J."/>
            <person name="Wang X.J."/>
            <person name="Zhu J.G."/>
            <person name="Ruan X.D."/>
            <person name="Zhao L."/>
            <person name="Wei J.T."/>
            <person name="Ye R.Z."/>
            <person name="Que T.C."/>
            <person name="Du C.H."/>
            <person name="Zhou Y.H."/>
            <person name="Cheng J.X."/>
            <person name="Dai P.F."/>
            <person name="Guo W.B."/>
            <person name="Han X.H."/>
            <person name="Huang E.J."/>
            <person name="Li L.F."/>
            <person name="Wei W."/>
            <person name="Gao Y.C."/>
            <person name="Liu J.Z."/>
            <person name="Shao H.Z."/>
            <person name="Wang X."/>
            <person name="Wang C.C."/>
            <person name="Yang T.C."/>
            <person name="Huo Q.B."/>
            <person name="Li W."/>
            <person name="Chen H.Y."/>
            <person name="Chen S.E."/>
            <person name="Zhou L.G."/>
            <person name="Ni X.B."/>
            <person name="Tian J.H."/>
            <person name="Sheng Y."/>
            <person name="Liu T."/>
            <person name="Pan Y.S."/>
            <person name="Xia L.Y."/>
            <person name="Li J."/>
            <person name="Zhao F."/>
            <person name="Cao W.C."/>
        </authorList>
    </citation>
    <scope>NUCLEOTIDE SEQUENCE</scope>
    <source>
        <strain evidence="2">Rmic-2018</strain>
    </source>
</reference>
<keyword evidence="1" id="KW-0732">Signal</keyword>